<comment type="caution">
    <text evidence="7">The sequence shown here is derived from an EMBL/GenBank/DDBJ whole genome shotgun (WGS) entry which is preliminary data.</text>
</comment>
<dbReference type="PROSITE" id="PS51779">
    <property type="entry name" value="POTRA"/>
    <property type="match status" value="1"/>
</dbReference>
<sequence>MEQGVDAQEYERQQVRLLDMLSNAAPTSAHVHSITVKGAQRTRDSFVLAALAPAFKARTFASVLNRVQEGAQNLTRLDIFDQLEITVDTPQDPFADRNEAVDIILNVKEKSRLCIKTGTEVGNGEGNMNGSITLRNIFGGAESLQAMASFGTRTSSAFSLLLATPLKSSPDHMFDFNAHSVVRNNMATSSHEEVARGLGIRLRSVDRALNGIHELSADSTWRCMDRIADAASLRQAGHSLKHSITHTFIRDLRNDPLLPTKGHYLRIANEFAGLGVVGDVHHWKTEVEASHSTEVGEQLALSTTFRVGLLYPFGEKLTLTTDRFQIGGPLSIRGLQTNGGGPRDSTDALGAEGYWSGGISVFAPIPKVTREKGWPVFLHGWLNAGTGVLSADRAKFSTESATDVPSNLPSIPASIIQSLTNTSPTVTAGLGLVYRHQIARIELNFCLPLQISRGDLVKCGWQLGLGMNFL</sequence>
<dbReference type="Pfam" id="PF01103">
    <property type="entry name" value="Omp85"/>
    <property type="match status" value="1"/>
</dbReference>
<dbReference type="InterPro" id="IPR034746">
    <property type="entry name" value="POTRA"/>
</dbReference>
<dbReference type="Gene3D" id="2.40.160.50">
    <property type="entry name" value="membrane protein fhac: a member of the omp85/tpsb transporter family"/>
    <property type="match status" value="1"/>
</dbReference>
<evidence type="ECO:0000256" key="3">
    <source>
        <dbReference type="ARBA" id="ARBA00022452"/>
    </source>
</evidence>
<comment type="subcellular location">
    <subcellularLocation>
        <location evidence="1">Mitochondrion outer membrane</location>
        <topology evidence="1">Multi-pass membrane protein</topology>
    </subcellularLocation>
</comment>
<dbReference type="InterPro" id="IPR039910">
    <property type="entry name" value="D15-like"/>
</dbReference>
<comment type="similarity">
    <text evidence="2">Belongs to the SAM50/omp85 family.</text>
</comment>
<protein>
    <recommendedName>
        <fullName evidence="6">POTRA domain-containing protein</fullName>
    </recommendedName>
</protein>
<organism evidence="7 8">
    <name type="scientific">Bifiguratus adelaidae</name>
    <dbReference type="NCBI Taxonomy" id="1938954"/>
    <lineage>
        <taxon>Eukaryota</taxon>
        <taxon>Fungi</taxon>
        <taxon>Fungi incertae sedis</taxon>
        <taxon>Mucoromycota</taxon>
        <taxon>Mucoromycotina</taxon>
        <taxon>Endogonomycetes</taxon>
        <taxon>Endogonales</taxon>
        <taxon>Endogonales incertae sedis</taxon>
        <taxon>Bifiguratus</taxon>
    </lineage>
</organism>
<dbReference type="Proteomes" id="UP000242875">
    <property type="component" value="Unassembled WGS sequence"/>
</dbReference>
<keyword evidence="3" id="KW-1134">Transmembrane beta strand</keyword>
<dbReference type="InterPro" id="IPR000184">
    <property type="entry name" value="Bac_surfAg_D15"/>
</dbReference>
<dbReference type="GO" id="GO:0045040">
    <property type="term" value="P:protein insertion into mitochondrial outer membrane"/>
    <property type="evidence" value="ECO:0007669"/>
    <property type="project" value="TreeGrafter"/>
</dbReference>
<dbReference type="PANTHER" id="PTHR12815">
    <property type="entry name" value="SORTING AND ASSEMBLY MACHINERY SAMM50 PROTEIN FAMILY MEMBER"/>
    <property type="match status" value="1"/>
</dbReference>
<gene>
    <name evidence="7" type="ORF">BZG36_01989</name>
</gene>
<name>A0A261Y448_9FUNG</name>
<keyword evidence="5" id="KW-0472">Membrane</keyword>
<dbReference type="GO" id="GO:0005741">
    <property type="term" value="C:mitochondrial outer membrane"/>
    <property type="evidence" value="ECO:0007669"/>
    <property type="project" value="UniProtKB-SubCell"/>
</dbReference>
<evidence type="ECO:0000313" key="8">
    <source>
        <dbReference type="Proteomes" id="UP000242875"/>
    </source>
</evidence>
<evidence type="ECO:0000259" key="6">
    <source>
        <dbReference type="PROSITE" id="PS51779"/>
    </source>
</evidence>
<accession>A0A261Y448</accession>
<dbReference type="OrthoDB" id="1724197at2759"/>
<feature type="domain" description="POTRA" evidence="6">
    <location>
        <begin position="29"/>
        <end position="110"/>
    </location>
</feature>
<dbReference type="EMBL" id="MVBO01000016">
    <property type="protein sequence ID" value="OZJ05399.1"/>
    <property type="molecule type" value="Genomic_DNA"/>
</dbReference>
<evidence type="ECO:0000313" key="7">
    <source>
        <dbReference type="EMBL" id="OZJ05399.1"/>
    </source>
</evidence>
<dbReference type="AlphaFoldDB" id="A0A261Y448"/>
<evidence type="ECO:0000256" key="2">
    <source>
        <dbReference type="ARBA" id="ARBA00010913"/>
    </source>
</evidence>
<evidence type="ECO:0000256" key="4">
    <source>
        <dbReference type="ARBA" id="ARBA00022692"/>
    </source>
</evidence>
<evidence type="ECO:0000256" key="5">
    <source>
        <dbReference type="ARBA" id="ARBA00023136"/>
    </source>
</evidence>
<dbReference type="PANTHER" id="PTHR12815:SF18">
    <property type="entry name" value="SORTING AND ASSEMBLY MACHINERY COMPONENT 50 HOMOLOG"/>
    <property type="match status" value="1"/>
</dbReference>
<keyword evidence="8" id="KW-1185">Reference proteome</keyword>
<dbReference type="Gene3D" id="3.10.20.310">
    <property type="entry name" value="membrane protein fhac"/>
    <property type="match status" value="1"/>
</dbReference>
<proteinExistence type="inferred from homology"/>
<evidence type="ECO:0000256" key="1">
    <source>
        <dbReference type="ARBA" id="ARBA00004374"/>
    </source>
</evidence>
<reference evidence="7 8" key="1">
    <citation type="journal article" date="2017" name="Mycologia">
        <title>Bifiguratus adelaidae, gen. et sp. nov., a new member of Mucoromycotina in endophytic and soil-dwelling habitats.</title>
        <authorList>
            <person name="Torres-Cruz T.J."/>
            <person name="Billingsley Tobias T.L."/>
            <person name="Almatruk M."/>
            <person name="Hesse C."/>
            <person name="Kuske C.R."/>
            <person name="Desiro A."/>
            <person name="Benucci G.M."/>
            <person name="Bonito G."/>
            <person name="Stajich J.E."/>
            <person name="Dunlap C."/>
            <person name="Arnold A.E."/>
            <person name="Porras-Alfaro A."/>
        </authorList>
    </citation>
    <scope>NUCLEOTIDE SEQUENCE [LARGE SCALE GENOMIC DNA]</scope>
    <source>
        <strain evidence="7 8">AZ0501</strain>
    </source>
</reference>
<keyword evidence="4" id="KW-0812">Transmembrane</keyword>